<evidence type="ECO:0000256" key="7">
    <source>
        <dbReference type="ARBA" id="ARBA00023040"/>
    </source>
</evidence>
<proteinExistence type="predicted"/>
<keyword evidence="4 11" id="KW-0812">Transmembrane</keyword>
<dbReference type="Pfam" id="PF13853">
    <property type="entry name" value="7tm_4"/>
    <property type="match status" value="1"/>
</dbReference>
<dbReference type="Proteomes" id="UP001488838">
    <property type="component" value="Unassembled WGS sequence"/>
</dbReference>
<keyword evidence="6 11" id="KW-1133">Transmembrane helix</keyword>
<dbReference type="SUPFAM" id="SSF81321">
    <property type="entry name" value="Family A G protein-coupled receptor-like"/>
    <property type="match status" value="1"/>
</dbReference>
<evidence type="ECO:0000256" key="9">
    <source>
        <dbReference type="ARBA" id="ARBA00023170"/>
    </source>
</evidence>
<organism evidence="13 14">
    <name type="scientific">Myodes glareolus</name>
    <name type="common">Bank vole</name>
    <name type="synonym">Clethrionomys glareolus</name>
    <dbReference type="NCBI Taxonomy" id="447135"/>
    <lineage>
        <taxon>Eukaryota</taxon>
        <taxon>Metazoa</taxon>
        <taxon>Chordata</taxon>
        <taxon>Craniata</taxon>
        <taxon>Vertebrata</taxon>
        <taxon>Euteleostomi</taxon>
        <taxon>Mammalia</taxon>
        <taxon>Eutheria</taxon>
        <taxon>Euarchontoglires</taxon>
        <taxon>Glires</taxon>
        <taxon>Rodentia</taxon>
        <taxon>Myomorpha</taxon>
        <taxon>Muroidea</taxon>
        <taxon>Cricetidae</taxon>
        <taxon>Arvicolinae</taxon>
        <taxon>Myodes</taxon>
    </lineage>
</organism>
<comment type="caution">
    <text evidence="13">The sequence shown here is derived from an EMBL/GenBank/DDBJ whole genome shotgun (WGS) entry which is preliminary data.</text>
</comment>
<evidence type="ECO:0000256" key="2">
    <source>
        <dbReference type="ARBA" id="ARBA00022475"/>
    </source>
</evidence>
<dbReference type="InterPro" id="IPR000725">
    <property type="entry name" value="Olfact_rcpt"/>
</dbReference>
<keyword evidence="7" id="KW-0297">G-protein coupled receptor</keyword>
<evidence type="ECO:0000256" key="6">
    <source>
        <dbReference type="ARBA" id="ARBA00022989"/>
    </source>
</evidence>
<dbReference type="EMBL" id="JBBHLL010000471">
    <property type="protein sequence ID" value="KAK7802240.1"/>
    <property type="molecule type" value="Genomic_DNA"/>
</dbReference>
<evidence type="ECO:0000256" key="4">
    <source>
        <dbReference type="ARBA" id="ARBA00022692"/>
    </source>
</evidence>
<dbReference type="AlphaFoldDB" id="A0AAW0HHI8"/>
<dbReference type="GO" id="GO:0005886">
    <property type="term" value="C:plasma membrane"/>
    <property type="evidence" value="ECO:0007669"/>
    <property type="project" value="UniProtKB-SubCell"/>
</dbReference>
<dbReference type="FunFam" id="1.20.1070.10:FF:000646">
    <property type="entry name" value="Olfactory receptor 887"/>
    <property type="match status" value="1"/>
</dbReference>
<keyword evidence="3" id="KW-0716">Sensory transduction</keyword>
<evidence type="ECO:0000256" key="8">
    <source>
        <dbReference type="ARBA" id="ARBA00023136"/>
    </source>
</evidence>
<protein>
    <recommendedName>
        <fullName evidence="12">G-protein coupled receptors family 1 profile domain-containing protein</fullName>
    </recommendedName>
</protein>
<reference evidence="13 14" key="1">
    <citation type="journal article" date="2023" name="bioRxiv">
        <title>Conserved and derived expression patterns and positive selection on dental genes reveal complex evolutionary context of ever-growing rodent molars.</title>
        <authorList>
            <person name="Calamari Z.T."/>
            <person name="Song A."/>
            <person name="Cohen E."/>
            <person name="Akter M."/>
            <person name="Roy R.D."/>
            <person name="Hallikas O."/>
            <person name="Christensen M.M."/>
            <person name="Li P."/>
            <person name="Marangoni P."/>
            <person name="Jernvall J."/>
            <person name="Klein O.D."/>
        </authorList>
    </citation>
    <scope>NUCLEOTIDE SEQUENCE [LARGE SCALE GENOMIC DNA]</scope>
    <source>
        <strain evidence="13">V071</strain>
    </source>
</reference>
<gene>
    <name evidence="13" type="ORF">U0070_025452</name>
</gene>
<evidence type="ECO:0000256" key="11">
    <source>
        <dbReference type="SAM" id="Phobius"/>
    </source>
</evidence>
<comment type="subcellular location">
    <subcellularLocation>
        <location evidence="1">Cell membrane</location>
        <topology evidence="1">Multi-pass membrane protein</topology>
    </subcellularLocation>
</comment>
<evidence type="ECO:0000313" key="13">
    <source>
        <dbReference type="EMBL" id="KAK7802240.1"/>
    </source>
</evidence>
<dbReference type="InterPro" id="IPR017452">
    <property type="entry name" value="GPCR_Rhodpsn_7TM"/>
</dbReference>
<keyword evidence="8 11" id="KW-0472">Membrane</keyword>
<sequence>MENYLKEKMGLENGSLVTEFILLGLTNDPDLQLPLFLLFLLIYITTALGNLALILLIVLNSHLHTPMYFFLFNLSCIDLCYSSVITPKMLMNFLVRKNVISYNGCMTQL</sequence>
<evidence type="ECO:0000313" key="14">
    <source>
        <dbReference type="Proteomes" id="UP001488838"/>
    </source>
</evidence>
<evidence type="ECO:0000256" key="10">
    <source>
        <dbReference type="ARBA" id="ARBA00023224"/>
    </source>
</evidence>
<evidence type="ECO:0000256" key="5">
    <source>
        <dbReference type="ARBA" id="ARBA00022725"/>
    </source>
</evidence>
<feature type="transmembrane region" description="Helical" evidence="11">
    <location>
        <begin position="35"/>
        <end position="59"/>
    </location>
</feature>
<feature type="domain" description="G-protein coupled receptors family 1 profile" evidence="12">
    <location>
        <begin position="49"/>
        <end position="109"/>
    </location>
</feature>
<feature type="transmembrane region" description="Helical" evidence="11">
    <location>
        <begin position="66"/>
        <end position="85"/>
    </location>
</feature>
<dbReference type="GO" id="GO:0004930">
    <property type="term" value="F:G protein-coupled receptor activity"/>
    <property type="evidence" value="ECO:0007669"/>
    <property type="project" value="UniProtKB-KW"/>
</dbReference>
<keyword evidence="14" id="KW-1185">Reference proteome</keyword>
<name>A0AAW0HHI8_MYOGA</name>
<dbReference type="PROSITE" id="PS50262">
    <property type="entry name" value="G_PROTEIN_RECEP_F1_2"/>
    <property type="match status" value="1"/>
</dbReference>
<dbReference type="PANTHER" id="PTHR48018">
    <property type="entry name" value="OLFACTORY RECEPTOR"/>
    <property type="match status" value="1"/>
</dbReference>
<dbReference type="Gene3D" id="1.20.1070.10">
    <property type="entry name" value="Rhodopsin 7-helix transmembrane proteins"/>
    <property type="match status" value="1"/>
</dbReference>
<keyword evidence="10" id="KW-0807">Transducer</keyword>
<keyword evidence="9" id="KW-0675">Receptor</keyword>
<evidence type="ECO:0000256" key="3">
    <source>
        <dbReference type="ARBA" id="ARBA00022606"/>
    </source>
</evidence>
<evidence type="ECO:0000256" key="1">
    <source>
        <dbReference type="ARBA" id="ARBA00004651"/>
    </source>
</evidence>
<evidence type="ECO:0000259" key="12">
    <source>
        <dbReference type="PROSITE" id="PS50262"/>
    </source>
</evidence>
<dbReference type="GO" id="GO:0004984">
    <property type="term" value="F:olfactory receptor activity"/>
    <property type="evidence" value="ECO:0007669"/>
    <property type="project" value="InterPro"/>
</dbReference>
<keyword evidence="5" id="KW-0552">Olfaction</keyword>
<keyword evidence="2" id="KW-1003">Cell membrane</keyword>
<accession>A0AAW0HHI8</accession>